<accession>A0A4D8QS62</accession>
<dbReference type="AlphaFoldDB" id="A0A4D8QS62"/>
<sequence length="93" mass="9473">MQGASFTAAGTLAPVLRGISGDATNTYTATLGQSFTIVQADGGVSGGFAAVTQQIERPVADTVHAADVVVSAGVRHRGAVARVDEGRRCRSWA</sequence>
<dbReference type="RefSeq" id="WP_137165251.1">
    <property type="nucleotide sequence ID" value="NZ_CP032341.1"/>
</dbReference>
<protein>
    <submittedName>
        <fullName evidence="1">Uncharacterized protein</fullName>
    </submittedName>
</protein>
<evidence type="ECO:0000313" key="1">
    <source>
        <dbReference type="EMBL" id="QCO12341.1"/>
    </source>
</evidence>
<dbReference type="EMBL" id="CP032341">
    <property type="protein sequence ID" value="QCO12341.1"/>
    <property type="molecule type" value="Genomic_DNA"/>
</dbReference>
<gene>
    <name evidence="1" type="ORF">D3868_22055</name>
</gene>
<name>A0A4D8QS62_AZOBR</name>
<proteinExistence type="predicted"/>
<keyword evidence="1" id="KW-0614">Plasmid</keyword>
<geneLocation type="plasmid" evidence="1 2">
    <name>p2</name>
</geneLocation>
<evidence type="ECO:0000313" key="2">
    <source>
        <dbReference type="Proteomes" id="UP000298774"/>
    </source>
</evidence>
<reference evidence="1 2" key="1">
    <citation type="submission" date="2018-09" db="EMBL/GenBank/DDBJ databases">
        <title>Whole genome based analysis of evolution and adaptive divergence in Indian and Brazilian strains of Azospirillum brasilense.</title>
        <authorList>
            <person name="Singh C."/>
            <person name="Tripathi A.K."/>
        </authorList>
    </citation>
    <scope>NUCLEOTIDE SEQUENCE [LARGE SCALE GENOMIC DNA]</scope>
    <source>
        <strain evidence="1 2">MTCC4038</strain>
        <plasmid evidence="1 2">p2</plasmid>
    </source>
</reference>
<organism evidence="1 2">
    <name type="scientific">Azospirillum brasilense</name>
    <dbReference type="NCBI Taxonomy" id="192"/>
    <lineage>
        <taxon>Bacteria</taxon>
        <taxon>Pseudomonadati</taxon>
        <taxon>Pseudomonadota</taxon>
        <taxon>Alphaproteobacteria</taxon>
        <taxon>Rhodospirillales</taxon>
        <taxon>Azospirillaceae</taxon>
        <taxon>Azospirillum</taxon>
    </lineage>
</organism>
<dbReference type="Proteomes" id="UP000298774">
    <property type="component" value="Plasmid p2"/>
</dbReference>